<dbReference type="EMBL" id="LAZR01004308">
    <property type="protein sequence ID" value="KKN09772.1"/>
    <property type="molecule type" value="Genomic_DNA"/>
</dbReference>
<name>A0A0F9NCV0_9ZZZZ</name>
<protein>
    <submittedName>
        <fullName evidence="1">Uncharacterized protein</fullName>
    </submittedName>
</protein>
<dbReference type="AlphaFoldDB" id="A0A0F9NCV0"/>
<evidence type="ECO:0000313" key="1">
    <source>
        <dbReference type="EMBL" id="KKN09772.1"/>
    </source>
</evidence>
<organism evidence="1">
    <name type="scientific">marine sediment metagenome</name>
    <dbReference type="NCBI Taxonomy" id="412755"/>
    <lineage>
        <taxon>unclassified sequences</taxon>
        <taxon>metagenomes</taxon>
        <taxon>ecological metagenomes</taxon>
    </lineage>
</organism>
<gene>
    <name evidence="1" type="ORF">LCGC14_1043310</name>
</gene>
<comment type="caution">
    <text evidence="1">The sequence shown here is derived from an EMBL/GenBank/DDBJ whole genome shotgun (WGS) entry which is preliminary data.</text>
</comment>
<proteinExistence type="predicted"/>
<accession>A0A0F9NCV0</accession>
<sequence length="80" mass="8957">MADDRIGTKDNPPKKTVCGHALEAQHRFTIGIGGGRYVIVGHSDSNYQEEIEKLKRVKPIVRMHKKGAIDEQQENEGDSK</sequence>
<reference evidence="1" key="1">
    <citation type="journal article" date="2015" name="Nature">
        <title>Complex archaea that bridge the gap between prokaryotes and eukaryotes.</title>
        <authorList>
            <person name="Spang A."/>
            <person name="Saw J.H."/>
            <person name="Jorgensen S.L."/>
            <person name="Zaremba-Niedzwiedzka K."/>
            <person name="Martijn J."/>
            <person name="Lind A.E."/>
            <person name="van Eijk R."/>
            <person name="Schleper C."/>
            <person name="Guy L."/>
            <person name="Ettema T.J."/>
        </authorList>
    </citation>
    <scope>NUCLEOTIDE SEQUENCE</scope>
</reference>